<dbReference type="Pfam" id="PF00011">
    <property type="entry name" value="HSP20"/>
    <property type="match status" value="1"/>
</dbReference>
<dbReference type="AlphaFoldDB" id="A0A1H8MXH4"/>
<evidence type="ECO:0000256" key="1">
    <source>
        <dbReference type="PROSITE-ProRule" id="PRU00285"/>
    </source>
</evidence>
<proteinExistence type="inferred from homology"/>
<reference evidence="4 5" key="1">
    <citation type="submission" date="2016-10" db="EMBL/GenBank/DDBJ databases">
        <authorList>
            <person name="de Groot N.N."/>
        </authorList>
    </citation>
    <scope>NUCLEOTIDE SEQUENCE [LARGE SCALE GENOMIC DNA]</scope>
    <source>
        <strain evidence="4 5">CGMCC 1.10434</strain>
    </source>
</reference>
<dbReference type="PROSITE" id="PS01031">
    <property type="entry name" value="SHSP"/>
    <property type="match status" value="1"/>
</dbReference>
<dbReference type="SUPFAM" id="SSF49764">
    <property type="entry name" value="HSP20-like chaperones"/>
    <property type="match status" value="1"/>
</dbReference>
<dbReference type="InterPro" id="IPR002068">
    <property type="entry name" value="A-crystallin/Hsp20_dom"/>
</dbReference>
<feature type="domain" description="SHSP" evidence="3">
    <location>
        <begin position="37"/>
        <end position="148"/>
    </location>
</feature>
<comment type="similarity">
    <text evidence="1 2">Belongs to the small heat shock protein (HSP20) family.</text>
</comment>
<dbReference type="Proteomes" id="UP000199300">
    <property type="component" value="Unassembled WGS sequence"/>
</dbReference>
<evidence type="ECO:0000313" key="5">
    <source>
        <dbReference type="Proteomes" id="UP000199300"/>
    </source>
</evidence>
<dbReference type="InterPro" id="IPR008978">
    <property type="entry name" value="HSP20-like_chaperone"/>
</dbReference>
<evidence type="ECO:0000259" key="3">
    <source>
        <dbReference type="PROSITE" id="PS01031"/>
    </source>
</evidence>
<dbReference type="CDD" id="cd06464">
    <property type="entry name" value="ACD_sHsps-like"/>
    <property type="match status" value="1"/>
</dbReference>
<name>A0A1H8MXH4_9BACI</name>
<sequence length="148" mass="17492">MSEQDRDLLAMARQWVKKMDEMFQGYPEDSILASIDQFFQNNHIPTYVNQNEQDWEVTFQLPGVGKDRVKLMIEQDRIMIKVKEEEIAERKDDQTQSYHYQQYQRELERVVALPTTVNPATLTASFQNGLLRIKGEKRAAKRRDLLID</sequence>
<evidence type="ECO:0000313" key="4">
    <source>
        <dbReference type="EMBL" id="SEO21969.1"/>
    </source>
</evidence>
<protein>
    <submittedName>
        <fullName evidence="4">Molecular chaperone IbpA, HSP20 family</fullName>
    </submittedName>
</protein>
<gene>
    <name evidence="4" type="ORF">SAMN04488134_10537</name>
</gene>
<accession>A0A1H8MXH4</accession>
<keyword evidence="5" id="KW-1185">Reference proteome</keyword>
<dbReference type="EMBL" id="FODJ01000005">
    <property type="protein sequence ID" value="SEO21969.1"/>
    <property type="molecule type" value="Genomic_DNA"/>
</dbReference>
<dbReference type="OrthoDB" id="1806521at2"/>
<dbReference type="Gene3D" id="2.60.40.790">
    <property type="match status" value="1"/>
</dbReference>
<organism evidence="4 5">
    <name type="scientific">Amphibacillus marinus</name>
    <dbReference type="NCBI Taxonomy" id="872970"/>
    <lineage>
        <taxon>Bacteria</taxon>
        <taxon>Bacillati</taxon>
        <taxon>Bacillota</taxon>
        <taxon>Bacilli</taxon>
        <taxon>Bacillales</taxon>
        <taxon>Bacillaceae</taxon>
        <taxon>Amphibacillus</taxon>
    </lineage>
</organism>
<dbReference type="RefSeq" id="WP_091496810.1">
    <property type="nucleotide sequence ID" value="NZ_FODJ01000005.1"/>
</dbReference>
<evidence type="ECO:0000256" key="2">
    <source>
        <dbReference type="RuleBase" id="RU003616"/>
    </source>
</evidence>
<dbReference type="STRING" id="872970.SAMN04488134_10537"/>